<dbReference type="EMBL" id="CACRUA010000025">
    <property type="protein sequence ID" value="VYU37609.1"/>
    <property type="molecule type" value="Genomic_DNA"/>
</dbReference>
<accession>A0A6N3EDG3</accession>
<protein>
    <submittedName>
        <fullName evidence="1">Uncharacterized protein</fullName>
    </submittedName>
</protein>
<dbReference type="AlphaFoldDB" id="A0A6N3EDG3"/>
<organism evidence="1">
    <name type="scientific">Clostridium symbiosum</name>
    <name type="common">Bacteroides symbiosus</name>
    <dbReference type="NCBI Taxonomy" id="1512"/>
    <lineage>
        <taxon>Bacteria</taxon>
        <taxon>Bacillati</taxon>
        <taxon>Bacillota</taxon>
        <taxon>Clostridia</taxon>
        <taxon>Lachnospirales</taxon>
        <taxon>Lachnospiraceae</taxon>
        <taxon>Otoolea</taxon>
    </lineage>
</organism>
<evidence type="ECO:0000313" key="1">
    <source>
        <dbReference type="EMBL" id="VYU37609.1"/>
    </source>
</evidence>
<name>A0A6N3EDG3_CLOSY</name>
<sequence>MVCQASLTVMKMEKKIEKPEKRIQFEICVRCHKQLQIPVDLEIDYRSCYVEGAGQLCYDCYHEIYK</sequence>
<gene>
    <name evidence="1" type="ORF">CSLFYP84_02015</name>
</gene>
<proteinExistence type="predicted"/>
<reference evidence="1" key="1">
    <citation type="submission" date="2019-11" db="EMBL/GenBank/DDBJ databases">
        <authorList>
            <person name="Feng L."/>
        </authorList>
    </citation>
    <scope>NUCLEOTIDE SEQUENCE</scope>
    <source>
        <strain evidence="1">CsymbiosumLFYP84</strain>
    </source>
</reference>